<feature type="domain" description="Trafficking protein particle complex subunit 13 middle" evidence="3">
    <location>
        <begin position="173"/>
        <end position="267"/>
    </location>
</feature>
<sequence>MTTSTPTTVVREQNLALRVMRLSNPMLNESICLGRDPADSFSVAICDSVAKLSGQCSVDVPLDPEVYLGETFTLYISIINISAYTCKEIVIKMDIQTQNQRVALGELAFTGIAIEPNQQIGQIFKHDIQELGQHILVCAVTYRSVGAESQTEDAMNLRKFFKFSVASSLEFVSQKFCEGVQNSSTLFEVQLRNLCSVPVVIEHISLLNGAVKPLGRMVGDDHSSDVLSPKSLRRFLFMLENLRTNQKSAGPIEIRWRTTMGERGKIRWETTAQQLVPNFGDLRLSMVQSPKEVRLNEAFIAQFQLQNTSDRSLDLLLTLISENQQPAPPPPPLSAEGGSGGQQQHASSSLQFGPFIHCSLSGQRLPMVLPSVFKRSVVMLVGF</sequence>
<dbReference type="InterPro" id="IPR055427">
    <property type="entry name" value="TRAPPC13_N"/>
</dbReference>
<keyword evidence="4" id="KW-1185">Reference proteome</keyword>
<evidence type="ECO:0000313" key="4">
    <source>
        <dbReference type="Proteomes" id="UP000050741"/>
    </source>
</evidence>
<dbReference type="Pfam" id="PF06159">
    <property type="entry name" value="TRAPPC13_N"/>
    <property type="match status" value="1"/>
</dbReference>
<feature type="domain" description="Trafficking protein particle complex subunit 13 N-terminal" evidence="2">
    <location>
        <begin position="14"/>
        <end position="165"/>
    </location>
</feature>
<dbReference type="InterPro" id="IPR010378">
    <property type="entry name" value="TRAPPC13"/>
</dbReference>
<reference evidence="4" key="2">
    <citation type="submission" date="2014-05" db="EMBL/GenBank/DDBJ databases">
        <title>The genome and life-stage specific transcriptomes of Globodera pallida elucidate key aspects of plant parasitism by a cyst nematode.</title>
        <authorList>
            <person name="Cotton J.A."/>
            <person name="Lilley C.J."/>
            <person name="Jones L.M."/>
            <person name="Kikuchi T."/>
            <person name="Reid A.J."/>
            <person name="Thorpe P."/>
            <person name="Tsai I.J."/>
            <person name="Beasley H."/>
            <person name="Blok V."/>
            <person name="Cock P.J.A."/>
            <person name="Van den Akker S.E."/>
            <person name="Holroyd N."/>
            <person name="Hunt M."/>
            <person name="Mantelin S."/>
            <person name="Naghra H."/>
            <person name="Pain A."/>
            <person name="Palomares-Rius J.E."/>
            <person name="Zarowiecki M."/>
            <person name="Berriman M."/>
            <person name="Jones J.T."/>
            <person name="Urwin P.E."/>
        </authorList>
    </citation>
    <scope>NUCLEOTIDE SEQUENCE [LARGE SCALE GENOMIC DNA]</scope>
    <source>
        <strain evidence="4">Lindley</strain>
    </source>
</reference>
<dbReference type="Pfam" id="PF23647">
    <property type="entry name" value="TRAPPC13_M"/>
    <property type="match status" value="1"/>
</dbReference>
<protein>
    <submittedName>
        <fullName evidence="5">Trafficking protein particle complex subunit 13</fullName>
    </submittedName>
</protein>
<dbReference type="AlphaFoldDB" id="A0A183BWC7"/>
<dbReference type="GO" id="GO:1990072">
    <property type="term" value="C:TRAPPIII protein complex"/>
    <property type="evidence" value="ECO:0007669"/>
    <property type="project" value="TreeGrafter"/>
</dbReference>
<name>A0A183BWC7_GLOPA</name>
<dbReference type="InterPro" id="IPR055429">
    <property type="entry name" value="TRAPPC13_M"/>
</dbReference>
<feature type="region of interest" description="Disordered" evidence="1">
    <location>
        <begin position="324"/>
        <end position="347"/>
    </location>
</feature>
<dbReference type="WBParaSite" id="GPLIN_000491600">
    <property type="protein sequence ID" value="GPLIN_000491600"/>
    <property type="gene ID" value="GPLIN_000491600"/>
</dbReference>
<dbReference type="PANTHER" id="PTHR13134:SF3">
    <property type="entry name" value="TRAFFICKING PROTEIN PARTICLE COMPLEX SUBUNIT 13"/>
    <property type="match status" value="1"/>
</dbReference>
<evidence type="ECO:0000259" key="2">
    <source>
        <dbReference type="Pfam" id="PF06159"/>
    </source>
</evidence>
<evidence type="ECO:0000256" key="1">
    <source>
        <dbReference type="SAM" id="MobiDB-lite"/>
    </source>
</evidence>
<proteinExistence type="predicted"/>
<reference evidence="5" key="3">
    <citation type="submission" date="2016-06" db="UniProtKB">
        <authorList>
            <consortium name="WormBaseParasite"/>
        </authorList>
    </citation>
    <scope>IDENTIFICATION</scope>
</reference>
<organism evidence="4 5">
    <name type="scientific">Globodera pallida</name>
    <name type="common">Potato cyst nematode worm</name>
    <name type="synonym">Heterodera pallida</name>
    <dbReference type="NCBI Taxonomy" id="36090"/>
    <lineage>
        <taxon>Eukaryota</taxon>
        <taxon>Metazoa</taxon>
        <taxon>Ecdysozoa</taxon>
        <taxon>Nematoda</taxon>
        <taxon>Chromadorea</taxon>
        <taxon>Rhabditida</taxon>
        <taxon>Tylenchina</taxon>
        <taxon>Tylenchomorpha</taxon>
        <taxon>Tylenchoidea</taxon>
        <taxon>Heteroderidae</taxon>
        <taxon>Heteroderinae</taxon>
        <taxon>Globodera</taxon>
    </lineage>
</organism>
<evidence type="ECO:0000313" key="5">
    <source>
        <dbReference type="WBParaSite" id="GPLIN_000491600"/>
    </source>
</evidence>
<dbReference type="Proteomes" id="UP000050741">
    <property type="component" value="Unassembled WGS sequence"/>
</dbReference>
<accession>A0A183BWC7</accession>
<dbReference type="PANTHER" id="PTHR13134">
    <property type="entry name" value="TRAFFICKING PROTEIN PARTICLE COMPLEX SUBUNIT 13"/>
    <property type="match status" value="1"/>
</dbReference>
<reference evidence="4" key="1">
    <citation type="submission" date="2013-12" db="EMBL/GenBank/DDBJ databases">
        <authorList>
            <person name="Aslett M."/>
        </authorList>
    </citation>
    <scope>NUCLEOTIDE SEQUENCE [LARGE SCALE GENOMIC DNA]</scope>
    <source>
        <strain evidence="4">Lindley</strain>
    </source>
</reference>
<evidence type="ECO:0000259" key="3">
    <source>
        <dbReference type="Pfam" id="PF23647"/>
    </source>
</evidence>